<dbReference type="GeneID" id="111115054"/>
<dbReference type="KEGG" id="cvn:111115054"/>
<organism evidence="1 2">
    <name type="scientific">Crassostrea virginica</name>
    <name type="common">Eastern oyster</name>
    <dbReference type="NCBI Taxonomy" id="6565"/>
    <lineage>
        <taxon>Eukaryota</taxon>
        <taxon>Metazoa</taxon>
        <taxon>Spiralia</taxon>
        <taxon>Lophotrochozoa</taxon>
        <taxon>Mollusca</taxon>
        <taxon>Bivalvia</taxon>
        <taxon>Autobranchia</taxon>
        <taxon>Pteriomorphia</taxon>
        <taxon>Ostreida</taxon>
        <taxon>Ostreoidea</taxon>
        <taxon>Ostreidae</taxon>
        <taxon>Crassostrea</taxon>
    </lineage>
</organism>
<name>A0A8B8C108_CRAVI</name>
<reference evidence="2" key="1">
    <citation type="submission" date="2025-08" db="UniProtKB">
        <authorList>
            <consortium name="RefSeq"/>
        </authorList>
    </citation>
    <scope>IDENTIFICATION</scope>
    <source>
        <tissue evidence="2">Whole sample</tissue>
    </source>
</reference>
<evidence type="ECO:0000313" key="2">
    <source>
        <dbReference type="RefSeq" id="XP_022309337.1"/>
    </source>
</evidence>
<dbReference type="RefSeq" id="XP_022309337.1">
    <property type="nucleotide sequence ID" value="XM_022453629.1"/>
</dbReference>
<proteinExistence type="predicted"/>
<evidence type="ECO:0000313" key="1">
    <source>
        <dbReference type="Proteomes" id="UP000694844"/>
    </source>
</evidence>
<dbReference type="OrthoDB" id="2339500at2759"/>
<keyword evidence="1" id="KW-1185">Reference proteome</keyword>
<protein>
    <submittedName>
        <fullName evidence="2">Uncharacterized protein LOC111115054 isoform X1</fullName>
    </submittedName>
</protein>
<gene>
    <name evidence="2" type="primary">LOC111115054</name>
</gene>
<accession>A0A8B8C108</accession>
<dbReference type="AlphaFoldDB" id="A0A8B8C108"/>
<dbReference type="Proteomes" id="UP000694844">
    <property type="component" value="Chromosome 9"/>
</dbReference>
<sequence>MFPSVLTYIIGKKHDKPALKVFLKEEDREVEKYFHQTFDKDIYDTEFVDVSKQMEERLQIAAPVKFEPEMDKETRKRLGEIIKKHSKKLMANHSHIIRISGGNMPEGTSDERKPCIVIHCLDKTLIPTGEQELPNQVEGYPVYIKEGFIMFGSCEGCTTLKNGCSIGIDEDKSAGSIGFFVKVRRRDQLLEERGFLTAAHVAFPNFKNISEANKLFTENDLRDHSNEIVHPSRCDSDIPTPIGRVSEAVWGYYGQNEIGIDAAFVKLYKEIGAQFELQIATEDDFLIEKKPFVTKTGRTTSTTRGKLAREVEFVSIPNRSGLSCDFKNIYSVHNLGPPEPPFFKPGDSGSGVYLNGENDECYKALGIAFAYMYDKELVETFVCKIGAIVNAFNIYVNPDEEPMELE</sequence>